<organism evidence="5 6">
    <name type="scientific">Rhizobium leguminosarum</name>
    <dbReference type="NCBI Taxonomy" id="384"/>
    <lineage>
        <taxon>Bacteria</taxon>
        <taxon>Pseudomonadati</taxon>
        <taxon>Pseudomonadota</taxon>
        <taxon>Alphaproteobacteria</taxon>
        <taxon>Hyphomicrobiales</taxon>
        <taxon>Rhizobiaceae</taxon>
        <taxon>Rhizobium/Agrobacterium group</taxon>
        <taxon>Rhizobium</taxon>
    </lineage>
</organism>
<evidence type="ECO:0000256" key="2">
    <source>
        <dbReference type="ARBA" id="ARBA00023125"/>
    </source>
</evidence>
<dbReference type="SUPFAM" id="SSF46689">
    <property type="entry name" value="Homeodomain-like"/>
    <property type="match status" value="2"/>
</dbReference>
<dbReference type="InterPro" id="IPR009057">
    <property type="entry name" value="Homeodomain-like_sf"/>
</dbReference>
<evidence type="ECO:0000256" key="3">
    <source>
        <dbReference type="ARBA" id="ARBA00023163"/>
    </source>
</evidence>
<dbReference type="EMBL" id="JACBZV010000009">
    <property type="protein sequence ID" value="NYJ13831.1"/>
    <property type="molecule type" value="Genomic_DNA"/>
</dbReference>
<dbReference type="InterPro" id="IPR009594">
    <property type="entry name" value="Tscrpt_reg_HTH_AraC_N"/>
</dbReference>
<keyword evidence="2 5" id="KW-0238">DNA-binding</keyword>
<dbReference type="GO" id="GO:0043565">
    <property type="term" value="F:sequence-specific DNA binding"/>
    <property type="evidence" value="ECO:0007669"/>
    <property type="project" value="InterPro"/>
</dbReference>
<comment type="caution">
    <text evidence="5">The sequence shown here is derived from an EMBL/GenBank/DDBJ whole genome shotgun (WGS) entry which is preliminary data.</text>
</comment>
<reference evidence="5 6" key="1">
    <citation type="submission" date="2020-07" db="EMBL/GenBank/DDBJ databases">
        <title>Genomic Encyclopedia of Type Strains, Phase IV (KMG-V): Genome sequencing to study the core and pangenomes of soil and plant-associated prokaryotes.</title>
        <authorList>
            <person name="Whitman W."/>
        </authorList>
    </citation>
    <scope>NUCLEOTIDE SEQUENCE [LARGE SCALE GENOMIC DNA]</scope>
    <source>
        <strain evidence="5 6">SEMIA 4052</strain>
    </source>
</reference>
<dbReference type="Gene3D" id="1.10.10.60">
    <property type="entry name" value="Homeodomain-like"/>
    <property type="match status" value="2"/>
</dbReference>
<dbReference type="Pfam" id="PF06719">
    <property type="entry name" value="AraC_N"/>
    <property type="match status" value="1"/>
</dbReference>
<dbReference type="InterPro" id="IPR018062">
    <property type="entry name" value="HTH_AraC-typ_CS"/>
</dbReference>
<dbReference type="InterPro" id="IPR018060">
    <property type="entry name" value="HTH_AraC"/>
</dbReference>
<dbReference type="PANTHER" id="PTHR43436:SF1">
    <property type="entry name" value="TRANSCRIPTIONAL REGULATORY PROTEIN"/>
    <property type="match status" value="1"/>
</dbReference>
<dbReference type="Proteomes" id="UP000535276">
    <property type="component" value="Unassembled WGS sequence"/>
</dbReference>
<evidence type="ECO:0000256" key="1">
    <source>
        <dbReference type="ARBA" id="ARBA00023015"/>
    </source>
</evidence>
<evidence type="ECO:0000313" key="6">
    <source>
        <dbReference type="Proteomes" id="UP000535276"/>
    </source>
</evidence>
<keyword evidence="1" id="KW-0805">Transcription regulation</keyword>
<protein>
    <submittedName>
        <fullName evidence="5">AraC-like DNA-binding protein</fullName>
    </submittedName>
</protein>
<dbReference type="Pfam" id="PF12833">
    <property type="entry name" value="HTH_18"/>
    <property type="match status" value="1"/>
</dbReference>
<sequence>MDIDDLIPLAERHALLANENWRCASLINEKRSYDVPGLLVIRKTCPSAFEASIYSPVFCLVLQGAKETSVGNQSASVAAGEMLLVSHELPVETRVTHASPVSPYLAVFVSIDVGLARSLLDQAGPNGMGAGNGRSLDTAVADAPLIEALARYLLLPANSLEAEIIAPMIQREIHFRLLMAPVGAMLRNLLSPGGHASRVAKAIKTIRENFRESLALSVLANSVGMSQSSFHSNFKSVTGTTPLQYQKDLRLISARQLLAEGTHSVTSAALAVGYESISQFSREYSRKFGASPRNDLVSDAGLA</sequence>
<dbReference type="PANTHER" id="PTHR43436">
    <property type="entry name" value="ARAC-FAMILY TRANSCRIPTIONAL REGULATOR"/>
    <property type="match status" value="1"/>
</dbReference>
<dbReference type="PROSITE" id="PS00041">
    <property type="entry name" value="HTH_ARAC_FAMILY_1"/>
    <property type="match status" value="1"/>
</dbReference>
<keyword evidence="3" id="KW-0804">Transcription</keyword>
<accession>A0A7Z0E2U1</accession>
<dbReference type="GO" id="GO:0003700">
    <property type="term" value="F:DNA-binding transcription factor activity"/>
    <property type="evidence" value="ECO:0007669"/>
    <property type="project" value="InterPro"/>
</dbReference>
<dbReference type="AlphaFoldDB" id="A0A7Z0E2U1"/>
<dbReference type="SMART" id="SM00342">
    <property type="entry name" value="HTH_ARAC"/>
    <property type="match status" value="1"/>
</dbReference>
<dbReference type="PROSITE" id="PS01124">
    <property type="entry name" value="HTH_ARAC_FAMILY_2"/>
    <property type="match status" value="1"/>
</dbReference>
<evidence type="ECO:0000259" key="4">
    <source>
        <dbReference type="PROSITE" id="PS01124"/>
    </source>
</evidence>
<proteinExistence type="predicted"/>
<evidence type="ECO:0000313" key="5">
    <source>
        <dbReference type="EMBL" id="NYJ13831.1"/>
    </source>
</evidence>
<dbReference type="RefSeq" id="WP_179612836.1">
    <property type="nucleotide sequence ID" value="NZ_JACBZV010000009.1"/>
</dbReference>
<feature type="domain" description="HTH araC/xylS-type" evidence="4">
    <location>
        <begin position="200"/>
        <end position="298"/>
    </location>
</feature>
<name>A0A7Z0E2U1_RHILE</name>
<gene>
    <name evidence="5" type="ORF">GGI64_004918</name>
</gene>